<name>A0AAE9K8I6_9CAUD</name>
<evidence type="ECO:0000313" key="1">
    <source>
        <dbReference type="EMBL" id="UNY48776.1"/>
    </source>
</evidence>
<accession>A0AAE9K8I6</accession>
<evidence type="ECO:0000313" key="2">
    <source>
        <dbReference type="Proteomes" id="UP000831021"/>
    </source>
</evidence>
<organism evidence="1 2">
    <name type="scientific">Bacillus phage FADO</name>
    <dbReference type="NCBI Taxonomy" id="2917160"/>
    <lineage>
        <taxon>Viruses</taxon>
        <taxon>Duplodnaviria</taxon>
        <taxon>Heunggongvirae</taxon>
        <taxon>Uroviricota</taxon>
        <taxon>Caudoviricetes</taxon>
        <taxon>Heleneionescovirinae</taxon>
        <taxon>Zhangjivirus</taxon>
        <taxon>Zhangjivirus fado</taxon>
    </lineage>
</organism>
<gene>
    <name evidence="1" type="ORF">fado_61</name>
</gene>
<proteinExistence type="predicted"/>
<protein>
    <submittedName>
        <fullName evidence="1">Uncharacterized protein</fullName>
    </submittedName>
</protein>
<reference evidence="1 2" key="1">
    <citation type="submission" date="2022-01" db="EMBL/GenBank/DDBJ databases">
        <authorList>
            <person name="Stokar-Avihail A."/>
        </authorList>
    </citation>
    <scope>NUCLEOTIDE SEQUENCE [LARGE SCALE GENOMIC DNA]</scope>
</reference>
<keyword evidence="2" id="KW-1185">Reference proteome</keyword>
<dbReference type="EMBL" id="OM236516">
    <property type="protein sequence ID" value="UNY48776.1"/>
    <property type="molecule type" value="Genomic_DNA"/>
</dbReference>
<sequence>MEANRLDAVFKIIDSIDNLRSIECIKMLKEFGEMEKVYPIVLGRGERALQGYITEEKADELNYGFDDLEDETERMIDNDVISGGGLIFNVMGVVMKIL</sequence>
<dbReference type="Proteomes" id="UP000831021">
    <property type="component" value="Segment"/>
</dbReference>